<evidence type="ECO:0000313" key="3">
    <source>
        <dbReference type="Proteomes" id="UP000001194"/>
    </source>
</evidence>
<evidence type="ECO:0000256" key="1">
    <source>
        <dbReference type="SAM" id="MobiDB-lite"/>
    </source>
</evidence>
<feature type="compositionally biased region" description="Polar residues" evidence="1">
    <location>
        <begin position="29"/>
        <end position="55"/>
    </location>
</feature>
<reference evidence="2 3" key="1">
    <citation type="journal article" date="2008" name="Nature">
        <title>The genome of Laccaria bicolor provides insights into mycorrhizal symbiosis.</title>
        <authorList>
            <person name="Martin F."/>
            <person name="Aerts A."/>
            <person name="Ahren D."/>
            <person name="Brun A."/>
            <person name="Danchin E.G.J."/>
            <person name="Duchaussoy F."/>
            <person name="Gibon J."/>
            <person name="Kohler A."/>
            <person name="Lindquist E."/>
            <person name="Pereda V."/>
            <person name="Salamov A."/>
            <person name="Shapiro H.J."/>
            <person name="Wuyts J."/>
            <person name="Blaudez D."/>
            <person name="Buee M."/>
            <person name="Brokstein P."/>
            <person name="Canbaeck B."/>
            <person name="Cohen D."/>
            <person name="Courty P.E."/>
            <person name="Coutinho P.M."/>
            <person name="Delaruelle C."/>
            <person name="Detter J.C."/>
            <person name="Deveau A."/>
            <person name="DiFazio S."/>
            <person name="Duplessis S."/>
            <person name="Fraissinet-Tachet L."/>
            <person name="Lucic E."/>
            <person name="Frey-Klett P."/>
            <person name="Fourrey C."/>
            <person name="Feussner I."/>
            <person name="Gay G."/>
            <person name="Grimwood J."/>
            <person name="Hoegger P.J."/>
            <person name="Jain P."/>
            <person name="Kilaru S."/>
            <person name="Labbe J."/>
            <person name="Lin Y.C."/>
            <person name="Legue V."/>
            <person name="Le Tacon F."/>
            <person name="Marmeisse R."/>
            <person name="Melayah D."/>
            <person name="Montanini B."/>
            <person name="Muratet M."/>
            <person name="Nehls U."/>
            <person name="Niculita-Hirzel H."/>
            <person name="Oudot-Le Secq M.P."/>
            <person name="Peter M."/>
            <person name="Quesneville H."/>
            <person name="Rajashekar B."/>
            <person name="Reich M."/>
            <person name="Rouhier N."/>
            <person name="Schmutz J."/>
            <person name="Yin T."/>
            <person name="Chalot M."/>
            <person name="Henrissat B."/>
            <person name="Kuees U."/>
            <person name="Lucas S."/>
            <person name="Van de Peer Y."/>
            <person name="Podila G.K."/>
            <person name="Polle A."/>
            <person name="Pukkila P.J."/>
            <person name="Richardson P.M."/>
            <person name="Rouze P."/>
            <person name="Sanders I.R."/>
            <person name="Stajich J.E."/>
            <person name="Tunlid A."/>
            <person name="Tuskan G."/>
            <person name="Grigoriev I.V."/>
        </authorList>
    </citation>
    <scope>NUCLEOTIDE SEQUENCE [LARGE SCALE GENOMIC DNA]</scope>
    <source>
        <strain evidence="3">S238N-H82 / ATCC MYA-4686</strain>
    </source>
</reference>
<keyword evidence="3" id="KW-1185">Reference proteome</keyword>
<dbReference type="KEGG" id="lbc:LACBIDRAFT_331303"/>
<organism evidence="3">
    <name type="scientific">Laccaria bicolor (strain S238N-H82 / ATCC MYA-4686)</name>
    <name type="common">Bicoloured deceiver</name>
    <name type="synonym">Laccaria laccata var. bicolor</name>
    <dbReference type="NCBI Taxonomy" id="486041"/>
    <lineage>
        <taxon>Eukaryota</taxon>
        <taxon>Fungi</taxon>
        <taxon>Dikarya</taxon>
        <taxon>Basidiomycota</taxon>
        <taxon>Agaricomycotina</taxon>
        <taxon>Agaricomycetes</taxon>
        <taxon>Agaricomycetidae</taxon>
        <taxon>Agaricales</taxon>
        <taxon>Agaricineae</taxon>
        <taxon>Hydnangiaceae</taxon>
        <taxon>Laccaria</taxon>
    </lineage>
</organism>
<evidence type="ECO:0000313" key="2">
    <source>
        <dbReference type="EMBL" id="EDR03614.1"/>
    </source>
</evidence>
<dbReference type="RefSeq" id="XP_001885762.1">
    <property type="nucleotide sequence ID" value="XM_001885727.1"/>
</dbReference>
<sequence length="234" mass="26179">MIDADRTHAASTTTGINLHRRPKVPRRLSSATLPDNTRTVNFVSANPIPESNVTRNPIRPRKNGKLIPRALSLFLRKKSTVASLTEAESQLARMASSSKAHDIPGCRTPNITFVDFMTPVEREQKLKIVIESTVTESVDDGFDRTVEGVAKQPFQDIAVVNLQDNVDTCSSPVSPLSPSFDSIFPVRVKKRNPVEVVQLHRLKSMQRLGMEAYKDVMEKYPMSAEERALAYRCF</sequence>
<gene>
    <name evidence="2" type="ORF">LACBIDRAFT_331303</name>
</gene>
<proteinExistence type="predicted"/>
<dbReference type="InParanoid" id="B0DP28"/>
<dbReference type="AlphaFoldDB" id="B0DP28"/>
<dbReference type="EMBL" id="DS547123">
    <property type="protein sequence ID" value="EDR03614.1"/>
    <property type="molecule type" value="Genomic_DNA"/>
</dbReference>
<dbReference type="Proteomes" id="UP000001194">
    <property type="component" value="Unassembled WGS sequence"/>
</dbReference>
<feature type="region of interest" description="Disordered" evidence="1">
    <location>
        <begin position="1"/>
        <end position="61"/>
    </location>
</feature>
<dbReference type="GeneID" id="6081341"/>
<protein>
    <submittedName>
        <fullName evidence="2">Predicted protein</fullName>
    </submittedName>
</protein>
<name>B0DP28_LACBS</name>
<dbReference type="HOGENOM" id="CLU_1185188_0_0_1"/>
<accession>B0DP28</accession>